<sequence length="51" mass="6100">MSNWKDTFINMKPPSWSQIIVILFDEYKKNSYNFTKNHLSICHTIPKNPTK</sequence>
<feature type="non-terminal residue" evidence="1">
    <location>
        <position position="51"/>
    </location>
</feature>
<proteinExistence type="predicted"/>
<dbReference type="Proteomes" id="UP000789342">
    <property type="component" value="Unassembled WGS sequence"/>
</dbReference>
<dbReference type="EMBL" id="CAJVPV010041774">
    <property type="protein sequence ID" value="CAG8762675.1"/>
    <property type="molecule type" value="Genomic_DNA"/>
</dbReference>
<evidence type="ECO:0000313" key="1">
    <source>
        <dbReference type="EMBL" id="CAG8762675.1"/>
    </source>
</evidence>
<organism evidence="1 2">
    <name type="scientific">Acaulospora morrowiae</name>
    <dbReference type="NCBI Taxonomy" id="94023"/>
    <lineage>
        <taxon>Eukaryota</taxon>
        <taxon>Fungi</taxon>
        <taxon>Fungi incertae sedis</taxon>
        <taxon>Mucoromycota</taxon>
        <taxon>Glomeromycotina</taxon>
        <taxon>Glomeromycetes</taxon>
        <taxon>Diversisporales</taxon>
        <taxon>Acaulosporaceae</taxon>
        <taxon>Acaulospora</taxon>
    </lineage>
</organism>
<keyword evidence="2" id="KW-1185">Reference proteome</keyword>
<dbReference type="AlphaFoldDB" id="A0A9N9J3Z8"/>
<gene>
    <name evidence="1" type="ORF">AMORRO_LOCUS16036</name>
</gene>
<name>A0A9N9J3Z8_9GLOM</name>
<evidence type="ECO:0000313" key="2">
    <source>
        <dbReference type="Proteomes" id="UP000789342"/>
    </source>
</evidence>
<protein>
    <submittedName>
        <fullName evidence="1">39_t:CDS:1</fullName>
    </submittedName>
</protein>
<comment type="caution">
    <text evidence="1">The sequence shown here is derived from an EMBL/GenBank/DDBJ whole genome shotgun (WGS) entry which is preliminary data.</text>
</comment>
<accession>A0A9N9J3Z8</accession>
<reference evidence="1" key="1">
    <citation type="submission" date="2021-06" db="EMBL/GenBank/DDBJ databases">
        <authorList>
            <person name="Kallberg Y."/>
            <person name="Tangrot J."/>
            <person name="Rosling A."/>
        </authorList>
    </citation>
    <scope>NUCLEOTIDE SEQUENCE</scope>
    <source>
        <strain evidence="1">CL551</strain>
    </source>
</reference>